<dbReference type="Proteomes" id="UP001055811">
    <property type="component" value="Linkage Group LG06"/>
</dbReference>
<gene>
    <name evidence="1" type="ORF">L2E82_32114</name>
</gene>
<keyword evidence="2" id="KW-1185">Reference proteome</keyword>
<dbReference type="EMBL" id="CM042014">
    <property type="protein sequence ID" value="KAI3721110.1"/>
    <property type="molecule type" value="Genomic_DNA"/>
</dbReference>
<reference evidence="2" key="1">
    <citation type="journal article" date="2022" name="Mol. Ecol. Resour.">
        <title>The genomes of chicory, endive, great burdock and yacon provide insights into Asteraceae palaeo-polyploidization history and plant inulin production.</title>
        <authorList>
            <person name="Fan W."/>
            <person name="Wang S."/>
            <person name="Wang H."/>
            <person name="Wang A."/>
            <person name="Jiang F."/>
            <person name="Liu H."/>
            <person name="Zhao H."/>
            <person name="Xu D."/>
            <person name="Zhang Y."/>
        </authorList>
    </citation>
    <scope>NUCLEOTIDE SEQUENCE [LARGE SCALE GENOMIC DNA]</scope>
    <source>
        <strain evidence="2">cv. Punajuju</strain>
    </source>
</reference>
<protein>
    <submittedName>
        <fullName evidence="1">Uncharacterized protein</fullName>
    </submittedName>
</protein>
<comment type="caution">
    <text evidence="1">The sequence shown here is derived from an EMBL/GenBank/DDBJ whole genome shotgun (WGS) entry which is preliminary data.</text>
</comment>
<evidence type="ECO:0000313" key="2">
    <source>
        <dbReference type="Proteomes" id="UP001055811"/>
    </source>
</evidence>
<accession>A0ACB9BGM0</accession>
<sequence length="72" mass="7843">MMIAIEAEEVEVVAREKRFGKEEVTSDYEETKAAAYILPASAVKLPMSYQPAAKATPLARLAGKLARTKSDT</sequence>
<name>A0ACB9BGM0_CICIN</name>
<proteinExistence type="predicted"/>
<organism evidence="1 2">
    <name type="scientific">Cichorium intybus</name>
    <name type="common">Chicory</name>
    <dbReference type="NCBI Taxonomy" id="13427"/>
    <lineage>
        <taxon>Eukaryota</taxon>
        <taxon>Viridiplantae</taxon>
        <taxon>Streptophyta</taxon>
        <taxon>Embryophyta</taxon>
        <taxon>Tracheophyta</taxon>
        <taxon>Spermatophyta</taxon>
        <taxon>Magnoliopsida</taxon>
        <taxon>eudicotyledons</taxon>
        <taxon>Gunneridae</taxon>
        <taxon>Pentapetalae</taxon>
        <taxon>asterids</taxon>
        <taxon>campanulids</taxon>
        <taxon>Asterales</taxon>
        <taxon>Asteraceae</taxon>
        <taxon>Cichorioideae</taxon>
        <taxon>Cichorieae</taxon>
        <taxon>Cichoriinae</taxon>
        <taxon>Cichorium</taxon>
    </lineage>
</organism>
<evidence type="ECO:0000313" key="1">
    <source>
        <dbReference type="EMBL" id="KAI3721110.1"/>
    </source>
</evidence>
<reference evidence="1 2" key="2">
    <citation type="journal article" date="2022" name="Mol. Ecol. Resour.">
        <title>The genomes of chicory, endive, great burdock and yacon provide insights into Asteraceae paleo-polyploidization history and plant inulin production.</title>
        <authorList>
            <person name="Fan W."/>
            <person name="Wang S."/>
            <person name="Wang H."/>
            <person name="Wang A."/>
            <person name="Jiang F."/>
            <person name="Liu H."/>
            <person name="Zhao H."/>
            <person name="Xu D."/>
            <person name="Zhang Y."/>
        </authorList>
    </citation>
    <scope>NUCLEOTIDE SEQUENCE [LARGE SCALE GENOMIC DNA]</scope>
    <source>
        <strain evidence="2">cv. Punajuju</strain>
        <tissue evidence="1">Leaves</tissue>
    </source>
</reference>